<dbReference type="EMBL" id="JBIAUT010000001">
    <property type="protein sequence ID" value="MFF4214978.1"/>
    <property type="molecule type" value="Genomic_DNA"/>
</dbReference>
<evidence type="ECO:0000256" key="3">
    <source>
        <dbReference type="ARBA" id="ARBA00023002"/>
    </source>
</evidence>
<dbReference type="InterPro" id="IPR046373">
    <property type="entry name" value="Acyl-CoA_Oxase/DH_mid-dom_sf"/>
</dbReference>
<dbReference type="SUPFAM" id="SSF56645">
    <property type="entry name" value="Acyl-CoA dehydrogenase NM domain-like"/>
    <property type="match status" value="1"/>
</dbReference>
<evidence type="ECO:0000313" key="4">
    <source>
        <dbReference type="EMBL" id="MFF4214978.1"/>
    </source>
</evidence>
<dbReference type="Proteomes" id="UP001602123">
    <property type="component" value="Unassembled WGS sequence"/>
</dbReference>
<dbReference type="InterPro" id="IPR036250">
    <property type="entry name" value="AcylCo_DH-like_C"/>
</dbReference>
<dbReference type="InterPro" id="IPR037069">
    <property type="entry name" value="AcylCoA_DH/ox_N_sf"/>
</dbReference>
<gene>
    <name evidence="4" type="ORF">ACFYZM_01675</name>
</gene>
<keyword evidence="1" id="KW-0285">Flavoprotein</keyword>
<proteinExistence type="predicted"/>
<dbReference type="Gene3D" id="1.10.540.10">
    <property type="entry name" value="Acyl-CoA dehydrogenase/oxidase, N-terminal domain"/>
    <property type="match status" value="1"/>
</dbReference>
<evidence type="ECO:0000256" key="1">
    <source>
        <dbReference type="ARBA" id="ARBA00022630"/>
    </source>
</evidence>
<keyword evidence="3" id="KW-0560">Oxidoreductase</keyword>
<evidence type="ECO:0000313" key="5">
    <source>
        <dbReference type="Proteomes" id="UP001602123"/>
    </source>
</evidence>
<accession>A0ABW6TTA7</accession>
<dbReference type="PANTHER" id="PTHR43884:SF20">
    <property type="entry name" value="ACYL-COA DEHYDROGENASE FADE28"/>
    <property type="match status" value="1"/>
</dbReference>
<name>A0ABW6TTA7_9ACTN</name>
<keyword evidence="5" id="KW-1185">Reference proteome</keyword>
<comment type="caution">
    <text evidence="4">The sequence shown here is derived from an EMBL/GenBank/DDBJ whole genome shotgun (WGS) entry which is preliminary data.</text>
</comment>
<evidence type="ECO:0000256" key="2">
    <source>
        <dbReference type="ARBA" id="ARBA00022827"/>
    </source>
</evidence>
<protein>
    <submittedName>
        <fullName evidence="4">Acyl-CoA dehydrogenase</fullName>
    </submittedName>
</protein>
<dbReference type="Gene3D" id="2.40.110.10">
    <property type="entry name" value="Butyryl-CoA Dehydrogenase, subunit A, domain 2"/>
    <property type="match status" value="1"/>
</dbReference>
<keyword evidence="2" id="KW-0274">FAD</keyword>
<sequence>MTAGARDATRRGGFLAADREALERRLPGLDARLAAAGLARLERPDSPAVGWFRASGAAALFVPADHQGLGVGLREGIRLQRALASRAPSLAVATTMHHFSVASLIGWERLDAGLEWLLAEAVARNSMLVASGAAEGRPGAGILTPVMTARTVPGGVILNGSKKPCSLSRSMDLLFATVRLRRDDGERCAVAVVPASSPGLSVRPFWRSDVLAGAESDELVLEEVFVPERLVTDLGPLGTTGEPLRRSLVWFELLIAASYLGMAAALVERVVTASRAGTAELARLAVGLEGAGCALEGVAARSETEPDPAALLGPALAARFAVQDAVVTVAGQAAEALGGGAFISDPDVAYLCAATRCLAFHPPSRTAAAAALAQHLRGEPVDVP</sequence>
<dbReference type="InterPro" id="IPR009100">
    <property type="entry name" value="AcylCoA_DH/oxidase_NM_dom_sf"/>
</dbReference>
<dbReference type="SUPFAM" id="SSF47203">
    <property type="entry name" value="Acyl-CoA dehydrogenase C-terminal domain-like"/>
    <property type="match status" value="1"/>
</dbReference>
<dbReference type="PANTHER" id="PTHR43884">
    <property type="entry name" value="ACYL-COA DEHYDROGENASE"/>
    <property type="match status" value="1"/>
</dbReference>
<dbReference type="RefSeq" id="WP_388623285.1">
    <property type="nucleotide sequence ID" value="NZ_JBIAUT010000001.1"/>
</dbReference>
<organism evidence="4 5">
    <name type="scientific">Streptomyces nondiastaticus</name>
    <dbReference type="NCBI Taxonomy" id="3154512"/>
    <lineage>
        <taxon>Bacteria</taxon>
        <taxon>Bacillati</taxon>
        <taxon>Actinomycetota</taxon>
        <taxon>Actinomycetes</taxon>
        <taxon>Kitasatosporales</taxon>
        <taxon>Streptomycetaceae</taxon>
        <taxon>Streptomyces</taxon>
    </lineage>
</organism>
<reference evidence="4 5" key="1">
    <citation type="submission" date="2024-10" db="EMBL/GenBank/DDBJ databases">
        <title>The Natural Products Discovery Center: Release of the First 8490 Sequenced Strains for Exploring Actinobacteria Biosynthetic Diversity.</title>
        <authorList>
            <person name="Kalkreuter E."/>
            <person name="Kautsar S.A."/>
            <person name="Yang D."/>
            <person name="Bader C.D."/>
            <person name="Teijaro C.N."/>
            <person name="Fluegel L."/>
            <person name="Davis C.M."/>
            <person name="Simpson J.R."/>
            <person name="Lauterbach L."/>
            <person name="Steele A.D."/>
            <person name="Gui C."/>
            <person name="Meng S."/>
            <person name="Li G."/>
            <person name="Viehrig K."/>
            <person name="Ye F."/>
            <person name="Su P."/>
            <person name="Kiefer A.F."/>
            <person name="Nichols A."/>
            <person name="Cepeda A.J."/>
            <person name="Yan W."/>
            <person name="Fan B."/>
            <person name="Jiang Y."/>
            <person name="Adhikari A."/>
            <person name="Zheng C.-J."/>
            <person name="Schuster L."/>
            <person name="Cowan T.M."/>
            <person name="Smanski M.J."/>
            <person name="Chevrette M.G."/>
            <person name="De Carvalho L.P.S."/>
            <person name="Shen B."/>
        </authorList>
    </citation>
    <scope>NUCLEOTIDE SEQUENCE [LARGE SCALE GENOMIC DNA]</scope>
    <source>
        <strain evidence="4 5">NPDC001650</strain>
    </source>
</reference>